<feature type="region of interest" description="Disordered" evidence="4">
    <location>
        <begin position="1"/>
        <end position="88"/>
    </location>
</feature>
<feature type="domain" description="Helicase C-terminal" evidence="6">
    <location>
        <begin position="512"/>
        <end position="683"/>
    </location>
</feature>
<dbReference type="PANTHER" id="PTHR45626:SF52">
    <property type="entry name" value="SINGLE-STRANDED DNA-DEPENDENT ATPASE (EUROFUNG)"/>
    <property type="match status" value="1"/>
</dbReference>
<accession>A0A484G391</accession>
<dbReference type="SMART" id="SM00490">
    <property type="entry name" value="HELICc"/>
    <property type="match status" value="1"/>
</dbReference>
<dbReference type="GO" id="GO:0008094">
    <property type="term" value="F:ATP-dependent activity, acting on DNA"/>
    <property type="evidence" value="ECO:0007669"/>
    <property type="project" value="TreeGrafter"/>
</dbReference>
<evidence type="ECO:0000259" key="5">
    <source>
        <dbReference type="PROSITE" id="PS51192"/>
    </source>
</evidence>
<dbReference type="SUPFAM" id="SSF52540">
    <property type="entry name" value="P-loop containing nucleoside triphosphate hydrolases"/>
    <property type="match status" value="2"/>
</dbReference>
<evidence type="ECO:0000313" key="8">
    <source>
        <dbReference type="Proteomes" id="UP000014480"/>
    </source>
</evidence>
<reference evidence="8" key="2">
    <citation type="journal article" date="2019" name="Mol. Plant Microbe Interact.">
        <title>Genome sequence resources for four phytopathogenic fungi from the Colletotrichum orbiculare species complex.</title>
        <authorList>
            <person name="Gan P."/>
            <person name="Tsushima A."/>
            <person name="Narusaka M."/>
            <person name="Narusaka Y."/>
            <person name="Takano Y."/>
            <person name="Kubo Y."/>
            <person name="Shirasu K."/>
        </authorList>
    </citation>
    <scope>GENOME REANNOTATION</scope>
    <source>
        <strain evidence="8">104-T / ATCC 96160 / CBS 514.97 / LARS 414 / MAFF 240422</strain>
    </source>
</reference>
<evidence type="ECO:0000256" key="1">
    <source>
        <dbReference type="ARBA" id="ARBA00022741"/>
    </source>
</evidence>
<comment type="caution">
    <text evidence="7">The sequence shown here is derived from an EMBL/GenBank/DDBJ whole genome shotgun (WGS) entry which is preliminary data.</text>
</comment>
<dbReference type="InterPro" id="IPR001650">
    <property type="entry name" value="Helicase_C-like"/>
</dbReference>
<dbReference type="Gene3D" id="3.40.50.10810">
    <property type="entry name" value="Tandem AAA-ATPase domain"/>
    <property type="match status" value="1"/>
</dbReference>
<dbReference type="GO" id="GO:0006281">
    <property type="term" value="P:DNA repair"/>
    <property type="evidence" value="ECO:0007669"/>
    <property type="project" value="TreeGrafter"/>
</dbReference>
<reference evidence="8" key="1">
    <citation type="journal article" date="2013" name="New Phytol.">
        <title>Comparative genomic and transcriptomic analyses reveal the hemibiotrophic stage shift of Colletotrichum fungi.</title>
        <authorList>
            <person name="Gan P."/>
            <person name="Ikeda K."/>
            <person name="Irieda H."/>
            <person name="Narusaka M."/>
            <person name="O'Connell R.J."/>
            <person name="Narusaka Y."/>
            <person name="Takano Y."/>
            <person name="Kubo Y."/>
            <person name="Shirasu K."/>
        </authorList>
    </citation>
    <scope>NUCLEOTIDE SEQUENCE [LARGE SCALE GENOMIC DNA]</scope>
    <source>
        <strain evidence="8">104-T / ATCC 96160 / CBS 514.97 / LARS 414 / MAFF 240422</strain>
    </source>
</reference>
<dbReference type="OrthoDB" id="4850194at2759"/>
<dbReference type="Gene3D" id="3.40.50.300">
    <property type="entry name" value="P-loop containing nucleotide triphosphate hydrolases"/>
    <property type="match status" value="1"/>
</dbReference>
<dbReference type="PANTHER" id="PTHR45626">
    <property type="entry name" value="TRANSCRIPTION TERMINATION FACTOR 2-RELATED"/>
    <property type="match status" value="1"/>
</dbReference>
<dbReference type="PROSITE" id="PS51192">
    <property type="entry name" value="HELICASE_ATP_BIND_1"/>
    <property type="match status" value="1"/>
</dbReference>
<feature type="compositionally biased region" description="Basic and acidic residues" evidence="4">
    <location>
        <begin position="37"/>
        <end position="54"/>
    </location>
</feature>
<keyword evidence="2" id="KW-0378">Hydrolase</keyword>
<dbReference type="EMBL" id="AMCV02000004">
    <property type="protein sequence ID" value="TDZ24638.1"/>
    <property type="molecule type" value="Genomic_DNA"/>
</dbReference>
<dbReference type="GO" id="GO:0005634">
    <property type="term" value="C:nucleus"/>
    <property type="evidence" value="ECO:0007669"/>
    <property type="project" value="TreeGrafter"/>
</dbReference>
<protein>
    <submittedName>
        <fullName evidence="7">DNA repair protein RAD5</fullName>
    </submittedName>
</protein>
<evidence type="ECO:0000256" key="4">
    <source>
        <dbReference type="SAM" id="MobiDB-lite"/>
    </source>
</evidence>
<feature type="region of interest" description="Disordered" evidence="4">
    <location>
        <begin position="479"/>
        <end position="505"/>
    </location>
</feature>
<name>A0A484G391_COLOR</name>
<dbReference type="GO" id="GO:0005524">
    <property type="term" value="F:ATP binding"/>
    <property type="evidence" value="ECO:0007669"/>
    <property type="project" value="UniProtKB-KW"/>
</dbReference>
<evidence type="ECO:0000313" key="7">
    <source>
        <dbReference type="EMBL" id="TDZ24638.1"/>
    </source>
</evidence>
<dbReference type="PROSITE" id="PS51194">
    <property type="entry name" value="HELICASE_CTER"/>
    <property type="match status" value="1"/>
</dbReference>
<dbReference type="InterPro" id="IPR050628">
    <property type="entry name" value="SNF2_RAD54_helicase_TF"/>
</dbReference>
<dbReference type="InterPro" id="IPR014001">
    <property type="entry name" value="Helicase_ATP-bd"/>
</dbReference>
<sequence length="692" mass="76571">MQQEHQASDRWKLPLTPAKRHLEVPSNEDLSIPDDEASPKRSCTPEKLDLRGPTEDWGALTDCDDVIDGESEKDSFTEGDATKSSSLQVSGTDEIPYDTCFGMILVDNVRIHSDRENKKPSKKAAKEVNLEPCSSTIIMRDKVSSKYCGLLGHETARAISSLLDEHNPFLSATLTSSNVLSILVYGPQATGKDVGAFLSGHGLFLQQPDFYDESATYRNPQWLIRPGTEFKAEESVQNVASDTKKSISSNEKSKVGEILDSATGPAEYKKTAISNMVVTKLMTHQIKALSMMMEKESGVLRNAEFPSLWVEKPEPDTDSIRYYNTVTNAPLSRRPKLCLGGLLADDMGLGKTLTILALIASSVDERYCDTSRKTRPTLVIAPLSTLTHWQDQIKTHFKEESIRSAIYHGPSRHGLVGLGEDYDIILTNYDTVRVDSTTVKSDVISRVEWHRIVLDEAHVIRNRSSKLFEAVCNLEARHRCSDGENPSGGKGIDKLLAASEPSPPSSYRLSSKVKALIRNLQQDIAHSKSETDLPTKSVVFSLWTKMLDLVGKALTQAGIDYRRVDGSMSLSQRHDALTTFRKSQSCYVLLASIGSAGVGLDLTMASRLHIIEPGWNPMLERQALQRVHRLGQKKKVVSTCYVVAGDDSVEKYIRRIQDKKVRIIADSMDQSASGTHASIQALVEEFRNACSV</sequence>
<dbReference type="Proteomes" id="UP000014480">
    <property type="component" value="Unassembled WGS sequence"/>
</dbReference>
<evidence type="ECO:0000256" key="2">
    <source>
        <dbReference type="ARBA" id="ARBA00022801"/>
    </source>
</evidence>
<gene>
    <name evidence="7" type="primary">RAD5-1</name>
    <name evidence="7" type="ORF">Cob_v002327</name>
</gene>
<evidence type="ECO:0000259" key="6">
    <source>
        <dbReference type="PROSITE" id="PS51194"/>
    </source>
</evidence>
<dbReference type="Pfam" id="PF00271">
    <property type="entry name" value="Helicase_C"/>
    <property type="match status" value="1"/>
</dbReference>
<feature type="domain" description="Helicase ATP-binding" evidence="5">
    <location>
        <begin position="332"/>
        <end position="520"/>
    </location>
</feature>
<keyword evidence="1" id="KW-0547">Nucleotide-binding</keyword>
<dbReference type="GO" id="GO:0016787">
    <property type="term" value="F:hydrolase activity"/>
    <property type="evidence" value="ECO:0007669"/>
    <property type="project" value="UniProtKB-KW"/>
</dbReference>
<organism evidence="7 8">
    <name type="scientific">Colletotrichum orbiculare (strain 104-T / ATCC 96160 / CBS 514.97 / LARS 414 / MAFF 240422)</name>
    <name type="common">Cucumber anthracnose fungus</name>
    <name type="synonym">Colletotrichum lagenarium</name>
    <dbReference type="NCBI Taxonomy" id="1213857"/>
    <lineage>
        <taxon>Eukaryota</taxon>
        <taxon>Fungi</taxon>
        <taxon>Dikarya</taxon>
        <taxon>Ascomycota</taxon>
        <taxon>Pezizomycotina</taxon>
        <taxon>Sordariomycetes</taxon>
        <taxon>Hypocreomycetidae</taxon>
        <taxon>Glomerellales</taxon>
        <taxon>Glomerellaceae</taxon>
        <taxon>Colletotrichum</taxon>
        <taxon>Colletotrichum orbiculare species complex</taxon>
    </lineage>
</organism>
<dbReference type="InterPro" id="IPR038718">
    <property type="entry name" value="SNF2-like_sf"/>
</dbReference>
<proteinExistence type="predicted"/>
<dbReference type="Pfam" id="PF00176">
    <property type="entry name" value="SNF2-rel_dom"/>
    <property type="match status" value="1"/>
</dbReference>
<keyword evidence="8" id="KW-1185">Reference proteome</keyword>
<dbReference type="InterPro" id="IPR027417">
    <property type="entry name" value="P-loop_NTPase"/>
</dbReference>
<keyword evidence="3" id="KW-0067">ATP-binding</keyword>
<dbReference type="InterPro" id="IPR049730">
    <property type="entry name" value="SNF2/RAD54-like_C"/>
</dbReference>
<feature type="compositionally biased region" description="Basic and acidic residues" evidence="4">
    <location>
        <begin position="1"/>
        <end position="12"/>
    </location>
</feature>
<dbReference type="STRING" id="1213857.A0A484G391"/>
<dbReference type="InterPro" id="IPR000330">
    <property type="entry name" value="SNF2_N"/>
</dbReference>
<dbReference type="CDD" id="cd18793">
    <property type="entry name" value="SF2_C_SNF"/>
    <property type="match status" value="1"/>
</dbReference>
<dbReference type="CDD" id="cd18008">
    <property type="entry name" value="DEXDc_SHPRH-like"/>
    <property type="match status" value="1"/>
</dbReference>
<dbReference type="SMART" id="SM00487">
    <property type="entry name" value="DEXDc"/>
    <property type="match status" value="1"/>
</dbReference>
<dbReference type="AlphaFoldDB" id="A0A484G391"/>
<evidence type="ECO:0000256" key="3">
    <source>
        <dbReference type="ARBA" id="ARBA00022840"/>
    </source>
</evidence>